<proteinExistence type="predicted"/>
<keyword evidence="3" id="KW-1185">Reference proteome</keyword>
<sequence>MHNARGFERDEDDDSGRSFPYRSQMLRDDEDDRMQAERWNALDPVAEESTLMSDALREGYLTAPESFSDQLQTIYYRIGGDAYDGGYPNFMQYEDEGSPQQTEESQEEFELIGPEVDFVDHHRDEVISVHSTDSASNGDGCQAAGSVVDGYHAVLIGQKRSLSSVAMFSLIQEQLEMEDPENPNILSRVPIGVKKNVCFIINMMMLKSPKDLLSDNNGVWTYDRGTVKAKVDNVKVERRSFFNPAFPAFRRVILSVPDFGVALLQYYFNSGEETNFAVPPHGQKIASSSPYKRKFASSIAATKASVRQGDKSNAVIRLDAIKAAGGLENNSRRLPKFQLSAASVWPVIACGLKTPIRSSNG</sequence>
<organism evidence="2 3">
    <name type="scientific">Hypsibius exemplaris</name>
    <name type="common">Freshwater tardigrade</name>
    <dbReference type="NCBI Taxonomy" id="2072580"/>
    <lineage>
        <taxon>Eukaryota</taxon>
        <taxon>Metazoa</taxon>
        <taxon>Ecdysozoa</taxon>
        <taxon>Tardigrada</taxon>
        <taxon>Eutardigrada</taxon>
        <taxon>Parachela</taxon>
        <taxon>Hypsibioidea</taxon>
        <taxon>Hypsibiidae</taxon>
        <taxon>Hypsibius</taxon>
    </lineage>
</organism>
<dbReference type="EMBL" id="MTYJ01000014">
    <property type="protein sequence ID" value="OQV22963.1"/>
    <property type="molecule type" value="Genomic_DNA"/>
</dbReference>
<accession>A0A1W0X648</accession>
<evidence type="ECO:0000313" key="2">
    <source>
        <dbReference type="EMBL" id="OQV22963.1"/>
    </source>
</evidence>
<protein>
    <submittedName>
        <fullName evidence="2">Uncharacterized protein</fullName>
    </submittedName>
</protein>
<dbReference type="Proteomes" id="UP000192578">
    <property type="component" value="Unassembled WGS sequence"/>
</dbReference>
<comment type="caution">
    <text evidence="2">The sequence shown here is derived from an EMBL/GenBank/DDBJ whole genome shotgun (WGS) entry which is preliminary data.</text>
</comment>
<evidence type="ECO:0000256" key="1">
    <source>
        <dbReference type="SAM" id="MobiDB-lite"/>
    </source>
</evidence>
<name>A0A1W0X648_HYPEX</name>
<feature type="region of interest" description="Disordered" evidence="1">
    <location>
        <begin position="1"/>
        <end position="34"/>
    </location>
</feature>
<reference evidence="3" key="1">
    <citation type="submission" date="2017-01" db="EMBL/GenBank/DDBJ databases">
        <title>Comparative genomics of anhydrobiosis in the tardigrade Hypsibius dujardini.</title>
        <authorList>
            <person name="Yoshida Y."/>
            <person name="Koutsovoulos G."/>
            <person name="Laetsch D."/>
            <person name="Stevens L."/>
            <person name="Kumar S."/>
            <person name="Horikawa D."/>
            <person name="Ishino K."/>
            <person name="Komine S."/>
            <person name="Tomita M."/>
            <person name="Blaxter M."/>
            <person name="Arakawa K."/>
        </authorList>
    </citation>
    <scope>NUCLEOTIDE SEQUENCE [LARGE SCALE GENOMIC DNA]</scope>
    <source>
        <strain evidence="3">Z151</strain>
    </source>
</reference>
<dbReference type="AlphaFoldDB" id="A0A1W0X648"/>
<gene>
    <name evidence="2" type="ORF">BV898_03014</name>
</gene>
<evidence type="ECO:0000313" key="3">
    <source>
        <dbReference type="Proteomes" id="UP000192578"/>
    </source>
</evidence>